<evidence type="ECO:0000313" key="3">
    <source>
        <dbReference type="WBParaSite" id="ACRNAN_scaffold6918.g10508.t1"/>
    </source>
</evidence>
<feature type="region of interest" description="Disordered" evidence="1">
    <location>
        <begin position="381"/>
        <end position="420"/>
    </location>
</feature>
<organism evidence="2 3">
    <name type="scientific">Acrobeloides nanus</name>
    <dbReference type="NCBI Taxonomy" id="290746"/>
    <lineage>
        <taxon>Eukaryota</taxon>
        <taxon>Metazoa</taxon>
        <taxon>Ecdysozoa</taxon>
        <taxon>Nematoda</taxon>
        <taxon>Chromadorea</taxon>
        <taxon>Rhabditida</taxon>
        <taxon>Tylenchina</taxon>
        <taxon>Cephalobomorpha</taxon>
        <taxon>Cephaloboidea</taxon>
        <taxon>Cephalobidae</taxon>
        <taxon>Acrobeloides</taxon>
    </lineage>
</organism>
<feature type="compositionally biased region" description="Acidic residues" evidence="1">
    <location>
        <begin position="411"/>
        <end position="420"/>
    </location>
</feature>
<reference evidence="3" key="1">
    <citation type="submission" date="2022-11" db="UniProtKB">
        <authorList>
            <consortium name="WormBaseParasite"/>
        </authorList>
    </citation>
    <scope>IDENTIFICATION</scope>
</reference>
<dbReference type="AlphaFoldDB" id="A0A914ECZ5"/>
<dbReference type="WBParaSite" id="ACRNAN_scaffold6918.g10508.t1">
    <property type="protein sequence ID" value="ACRNAN_scaffold6918.g10508.t1"/>
    <property type="gene ID" value="ACRNAN_scaffold6918.g10508"/>
</dbReference>
<accession>A0A914ECZ5</accession>
<dbReference type="Proteomes" id="UP000887540">
    <property type="component" value="Unplaced"/>
</dbReference>
<evidence type="ECO:0000256" key="1">
    <source>
        <dbReference type="SAM" id="MobiDB-lite"/>
    </source>
</evidence>
<keyword evidence="2" id="KW-1185">Reference proteome</keyword>
<sequence length="420" mass="49425">MYKALKKLKENFTYYQLDYLFKLVNRRAQKCQFKKGCICSDSEKLFEMLSDLIKSNETLFRKKINQFELEPEKMTINDTIEEDPISTEHLKEICRGVTIRDVQNFFDRLNNDFIEASHNHLFDFHYHRNVCDCPDFYQYTFHHVSQGSYKRILYCLRNFSRPVQRHGTVATAIFCYFVENNISARPEMQRSRDRINCPDRLSFWMRIIHKQITREHARDRKKKFENYRLVDAAEPSRAYNEIFNGWKRDFPLFFTADGRINENALKYPDIGPKFVCAQCKLNYVKTVAISCVKPKSRMNEVYPVCHEMCRKCIRKEVAGVQFPITVNSSGVGMKCPYALCMNPIRTEDFIHLLDSPDRIEIRRRILRALVKDFGHATLESLDDSDTQRNSDSDSDEYMASPEVGRILTCDNDSDNNADAI</sequence>
<name>A0A914ECZ5_9BILA</name>
<evidence type="ECO:0000313" key="2">
    <source>
        <dbReference type="Proteomes" id="UP000887540"/>
    </source>
</evidence>
<proteinExistence type="predicted"/>
<protein>
    <submittedName>
        <fullName evidence="3">Histone acetyltransferase</fullName>
    </submittedName>
</protein>